<gene>
    <name evidence="2" type="ORF">WJX75_004371</name>
</gene>
<proteinExistence type="predicted"/>
<feature type="compositionally biased region" description="Acidic residues" evidence="1">
    <location>
        <begin position="260"/>
        <end position="281"/>
    </location>
</feature>
<evidence type="ECO:0000256" key="1">
    <source>
        <dbReference type="SAM" id="MobiDB-lite"/>
    </source>
</evidence>
<dbReference type="EMBL" id="JALJOT010000003">
    <property type="protein sequence ID" value="KAK9916576.1"/>
    <property type="molecule type" value="Genomic_DNA"/>
</dbReference>
<evidence type="ECO:0000313" key="2">
    <source>
        <dbReference type="EMBL" id="KAK9916576.1"/>
    </source>
</evidence>
<protein>
    <submittedName>
        <fullName evidence="2">Uncharacterized protein</fullName>
    </submittedName>
</protein>
<reference evidence="2 3" key="1">
    <citation type="journal article" date="2024" name="Nat. Commun.">
        <title>Phylogenomics reveals the evolutionary origins of lichenization in chlorophyte algae.</title>
        <authorList>
            <person name="Puginier C."/>
            <person name="Libourel C."/>
            <person name="Otte J."/>
            <person name="Skaloud P."/>
            <person name="Haon M."/>
            <person name="Grisel S."/>
            <person name="Petersen M."/>
            <person name="Berrin J.G."/>
            <person name="Delaux P.M."/>
            <person name="Dal Grande F."/>
            <person name="Keller J."/>
        </authorList>
    </citation>
    <scope>NUCLEOTIDE SEQUENCE [LARGE SCALE GENOMIC DNA]</scope>
    <source>
        <strain evidence="2 3">SAG 216-7</strain>
    </source>
</reference>
<name>A0ABR2YY30_9CHLO</name>
<keyword evidence="3" id="KW-1185">Reference proteome</keyword>
<accession>A0ABR2YY30</accession>
<dbReference type="Proteomes" id="UP001491310">
    <property type="component" value="Unassembled WGS sequence"/>
</dbReference>
<feature type="region of interest" description="Disordered" evidence="1">
    <location>
        <begin position="244"/>
        <end position="286"/>
    </location>
</feature>
<comment type="caution">
    <text evidence="2">The sequence shown here is derived from an EMBL/GenBank/DDBJ whole genome shotgun (WGS) entry which is preliminary data.</text>
</comment>
<sequence>MIQVDCLASPCDSARFSMAGIGEANDVVNESLPEELRDRAVALLYEEGVGPRLAALVLANKGRASLAGAVKHFVDRYTAGLGTSFTDAVDQAVDAAVKKAIEKEGSALRSEIIKLALKSNKPTRSMSSVSERSALAVVKSLGLQWIDGNKLYPIQPPAGGYGSIADFAMHKYPTEPKATPKFVEYLQVIDTHKNKQMLSVMVNNICYIGYMDAVVVPYGSGNYAQDMRVGVEFKQNAHDKLRYEKDFATSRKRNRSANAEPEERDVEDAELSDEDEPDEEPASSIDAHTHHILRLRAKKIIYWASLSTPVALAHLARYLKQADASLDVNIAAISEDAKVALETMRAHQPTARAIIAQIRTALLI</sequence>
<organism evidence="2 3">
    <name type="scientific">Coccomyxa subellipsoidea</name>
    <dbReference type="NCBI Taxonomy" id="248742"/>
    <lineage>
        <taxon>Eukaryota</taxon>
        <taxon>Viridiplantae</taxon>
        <taxon>Chlorophyta</taxon>
        <taxon>core chlorophytes</taxon>
        <taxon>Trebouxiophyceae</taxon>
        <taxon>Trebouxiophyceae incertae sedis</taxon>
        <taxon>Coccomyxaceae</taxon>
        <taxon>Coccomyxa</taxon>
    </lineage>
</organism>
<evidence type="ECO:0000313" key="3">
    <source>
        <dbReference type="Proteomes" id="UP001491310"/>
    </source>
</evidence>